<dbReference type="AlphaFoldDB" id="A0A918RH34"/>
<gene>
    <name evidence="5" type="ORF">GCM10008090_04340</name>
</gene>
<comment type="catalytic activity">
    <reaction evidence="4">
        <text>[glutaredoxin]-dithiol + arsenate + glutathione + H(+) = glutathionyl-S-S-[glutaredoxin] + arsenite + H2O</text>
        <dbReference type="Rhea" id="RHEA:22016"/>
        <dbReference type="Rhea" id="RHEA-COMP:10729"/>
        <dbReference type="Rhea" id="RHEA-COMP:17668"/>
        <dbReference type="ChEBI" id="CHEBI:15377"/>
        <dbReference type="ChEBI" id="CHEBI:15378"/>
        <dbReference type="ChEBI" id="CHEBI:29242"/>
        <dbReference type="ChEBI" id="CHEBI:29950"/>
        <dbReference type="ChEBI" id="CHEBI:48597"/>
        <dbReference type="ChEBI" id="CHEBI:57925"/>
        <dbReference type="ChEBI" id="CHEBI:146199"/>
        <dbReference type="EC" id="1.20.4.1"/>
    </reaction>
</comment>
<dbReference type="PROSITE" id="PS51353">
    <property type="entry name" value="ARSC"/>
    <property type="match status" value="1"/>
</dbReference>
<dbReference type="EMBL" id="BMXA01000001">
    <property type="protein sequence ID" value="GGZ98920.1"/>
    <property type="molecule type" value="Genomic_DNA"/>
</dbReference>
<dbReference type="InterPro" id="IPR006659">
    <property type="entry name" value="Arsenate_reductase"/>
</dbReference>
<reference evidence="5" key="1">
    <citation type="journal article" date="2014" name="Int. J. Syst. Evol. Microbiol.">
        <title>Complete genome sequence of Corynebacterium casei LMG S-19264T (=DSM 44701T), isolated from a smear-ripened cheese.</title>
        <authorList>
            <consortium name="US DOE Joint Genome Institute (JGI-PGF)"/>
            <person name="Walter F."/>
            <person name="Albersmeier A."/>
            <person name="Kalinowski J."/>
            <person name="Ruckert C."/>
        </authorList>
    </citation>
    <scope>NUCLEOTIDE SEQUENCE</scope>
    <source>
        <strain evidence="5">KCTC 12711</strain>
    </source>
</reference>
<dbReference type="RefSeq" id="WP_189398364.1">
    <property type="nucleotide sequence ID" value="NZ_BMXA01000001.1"/>
</dbReference>
<evidence type="ECO:0000256" key="2">
    <source>
        <dbReference type="ARBA" id="ARBA00023002"/>
    </source>
</evidence>
<name>A0A918RH34_9GAMM</name>
<evidence type="ECO:0000313" key="6">
    <source>
        <dbReference type="Proteomes" id="UP000614811"/>
    </source>
</evidence>
<keyword evidence="6" id="KW-1185">Reference proteome</keyword>
<dbReference type="InterPro" id="IPR036249">
    <property type="entry name" value="Thioredoxin-like_sf"/>
</dbReference>
<dbReference type="PANTHER" id="PTHR30041:SF4">
    <property type="entry name" value="ARSENATE REDUCTASE"/>
    <property type="match status" value="1"/>
</dbReference>
<keyword evidence="2 4" id="KW-0560">Oxidoreductase</keyword>
<dbReference type="PANTHER" id="PTHR30041">
    <property type="entry name" value="ARSENATE REDUCTASE"/>
    <property type="match status" value="1"/>
</dbReference>
<evidence type="ECO:0000256" key="3">
    <source>
        <dbReference type="PROSITE-ProRule" id="PRU01282"/>
    </source>
</evidence>
<dbReference type="Gene3D" id="3.40.30.10">
    <property type="entry name" value="Glutaredoxin"/>
    <property type="match status" value="1"/>
</dbReference>
<dbReference type="SUPFAM" id="SSF52833">
    <property type="entry name" value="Thioredoxin-like"/>
    <property type="match status" value="1"/>
</dbReference>
<dbReference type="EC" id="1.20.4.1" evidence="4"/>
<accession>A0A918RH34</accession>
<dbReference type="Proteomes" id="UP000614811">
    <property type="component" value="Unassembled WGS sequence"/>
</dbReference>
<reference evidence="5" key="2">
    <citation type="submission" date="2020-09" db="EMBL/GenBank/DDBJ databases">
        <authorList>
            <person name="Sun Q."/>
            <person name="Kim S."/>
        </authorList>
    </citation>
    <scope>NUCLEOTIDE SEQUENCE</scope>
    <source>
        <strain evidence="5">KCTC 12711</strain>
    </source>
</reference>
<sequence length="116" mass="13346">MKIVIYHNPRCSKSRQTLELLTERGIQPEIVKYLDTPPSHQELDSILRGLDMEPRQLMRRNEAEYKELGLNNDTLTRNQLIDAMITHPKLIERPIVVAGDRIALGRPPEAVLEILP</sequence>
<dbReference type="CDD" id="cd03034">
    <property type="entry name" value="ArsC_ArsC"/>
    <property type="match status" value="1"/>
</dbReference>
<protein>
    <recommendedName>
        <fullName evidence="4">Arsenate reductase</fullName>
        <ecNumber evidence="4">1.20.4.1</ecNumber>
    </recommendedName>
</protein>
<comment type="caution">
    <text evidence="5">The sequence shown here is derived from an EMBL/GenBank/DDBJ whole genome shotgun (WGS) entry which is preliminary data.</text>
</comment>
<evidence type="ECO:0000256" key="1">
    <source>
        <dbReference type="ARBA" id="ARBA00007198"/>
    </source>
</evidence>
<dbReference type="NCBIfam" id="TIGR00014">
    <property type="entry name" value="arsC"/>
    <property type="match status" value="1"/>
</dbReference>
<dbReference type="Pfam" id="PF03960">
    <property type="entry name" value="ArsC"/>
    <property type="match status" value="1"/>
</dbReference>
<evidence type="ECO:0000313" key="5">
    <source>
        <dbReference type="EMBL" id="GGZ98920.1"/>
    </source>
</evidence>
<dbReference type="InterPro" id="IPR006660">
    <property type="entry name" value="Arsenate_reductase-like"/>
</dbReference>
<comment type="similarity">
    <text evidence="1 3 4">Belongs to the ArsC family.</text>
</comment>
<proteinExistence type="inferred from homology"/>
<dbReference type="GO" id="GO:0008794">
    <property type="term" value="F:arsenate reductase (glutaredoxin) activity"/>
    <property type="evidence" value="ECO:0007669"/>
    <property type="project" value="UniProtKB-UniRule"/>
</dbReference>
<organism evidence="5 6">
    <name type="scientific">Arenicella chitinivorans</name>
    <dbReference type="NCBI Taxonomy" id="1329800"/>
    <lineage>
        <taxon>Bacteria</taxon>
        <taxon>Pseudomonadati</taxon>
        <taxon>Pseudomonadota</taxon>
        <taxon>Gammaproteobacteria</taxon>
        <taxon>Arenicellales</taxon>
        <taxon>Arenicellaceae</taxon>
        <taxon>Arenicella</taxon>
    </lineage>
</organism>
<evidence type="ECO:0000256" key="4">
    <source>
        <dbReference type="RuleBase" id="RU362029"/>
    </source>
</evidence>